<dbReference type="SUPFAM" id="SSF56112">
    <property type="entry name" value="Protein kinase-like (PK-like)"/>
    <property type="match status" value="1"/>
</dbReference>
<name>A0AAE0M765_9PEZI</name>
<dbReference type="PANTHER" id="PTHR37542:SF3">
    <property type="entry name" value="PRION-INHIBITION AND PROPAGATION HELO DOMAIN-CONTAINING PROTEIN"/>
    <property type="match status" value="1"/>
</dbReference>
<proteinExistence type="predicted"/>
<dbReference type="GO" id="GO:0005524">
    <property type="term" value="F:ATP binding"/>
    <property type="evidence" value="ECO:0007669"/>
    <property type="project" value="InterPro"/>
</dbReference>
<dbReference type="PROSITE" id="PS50011">
    <property type="entry name" value="PROTEIN_KINASE_DOM"/>
    <property type="match status" value="1"/>
</dbReference>
<dbReference type="GO" id="GO:0004672">
    <property type="term" value="F:protein kinase activity"/>
    <property type="evidence" value="ECO:0007669"/>
    <property type="project" value="InterPro"/>
</dbReference>
<dbReference type="InterPro" id="IPR000719">
    <property type="entry name" value="Prot_kinase_dom"/>
</dbReference>
<evidence type="ECO:0000259" key="1">
    <source>
        <dbReference type="PROSITE" id="PS50011"/>
    </source>
</evidence>
<evidence type="ECO:0000313" key="3">
    <source>
        <dbReference type="Proteomes" id="UP001283341"/>
    </source>
</evidence>
<sequence>MGGIVLGTNLDAQLLNIEAKPVGKATPDRYLATPPSTPGHALVVDWLPWMEPSAAVADRISRSSGLLADVQRPELLFLPCTGYLEEFATRHDKVRYALAYRLLQDPITVATTTACIPGTPNLKVHSLRQLLQPKQNVLSPPLDARLDIARKLCRAMVLYHSSGWVHHDFRSHNILFIQPSPVTTEITSRTTYPSITTYQGVRIDQPFIVGFGHARDEADMSTAFHDKKSISHTLAQQRLYWSPSYLASSGQMRRAEPFQRKHDVYSLGCVLLEIGA</sequence>
<reference evidence="2" key="1">
    <citation type="journal article" date="2023" name="Mol. Phylogenet. Evol.">
        <title>Genome-scale phylogeny and comparative genomics of the fungal order Sordariales.</title>
        <authorList>
            <person name="Hensen N."/>
            <person name="Bonometti L."/>
            <person name="Westerberg I."/>
            <person name="Brannstrom I.O."/>
            <person name="Guillou S."/>
            <person name="Cros-Aarteil S."/>
            <person name="Calhoun S."/>
            <person name="Haridas S."/>
            <person name="Kuo A."/>
            <person name="Mondo S."/>
            <person name="Pangilinan J."/>
            <person name="Riley R."/>
            <person name="LaButti K."/>
            <person name="Andreopoulos B."/>
            <person name="Lipzen A."/>
            <person name="Chen C."/>
            <person name="Yan M."/>
            <person name="Daum C."/>
            <person name="Ng V."/>
            <person name="Clum A."/>
            <person name="Steindorff A."/>
            <person name="Ohm R.A."/>
            <person name="Martin F."/>
            <person name="Silar P."/>
            <person name="Natvig D.O."/>
            <person name="Lalanne C."/>
            <person name="Gautier V."/>
            <person name="Ament-Velasquez S.L."/>
            <person name="Kruys A."/>
            <person name="Hutchinson M.I."/>
            <person name="Powell A.J."/>
            <person name="Barry K."/>
            <person name="Miller A.N."/>
            <person name="Grigoriev I.V."/>
            <person name="Debuchy R."/>
            <person name="Gladieux P."/>
            <person name="Hiltunen Thoren M."/>
            <person name="Johannesson H."/>
        </authorList>
    </citation>
    <scope>NUCLEOTIDE SEQUENCE</scope>
    <source>
        <strain evidence="2">CBS 118394</strain>
    </source>
</reference>
<dbReference type="Proteomes" id="UP001283341">
    <property type="component" value="Unassembled WGS sequence"/>
</dbReference>
<feature type="domain" description="Protein kinase" evidence="1">
    <location>
        <begin position="1"/>
        <end position="276"/>
    </location>
</feature>
<keyword evidence="3" id="KW-1185">Reference proteome</keyword>
<reference evidence="2" key="2">
    <citation type="submission" date="2023-06" db="EMBL/GenBank/DDBJ databases">
        <authorList>
            <consortium name="Lawrence Berkeley National Laboratory"/>
            <person name="Haridas S."/>
            <person name="Hensen N."/>
            <person name="Bonometti L."/>
            <person name="Westerberg I."/>
            <person name="Brannstrom I.O."/>
            <person name="Guillou S."/>
            <person name="Cros-Aarteil S."/>
            <person name="Calhoun S."/>
            <person name="Kuo A."/>
            <person name="Mondo S."/>
            <person name="Pangilinan J."/>
            <person name="Riley R."/>
            <person name="Labutti K."/>
            <person name="Andreopoulos B."/>
            <person name="Lipzen A."/>
            <person name="Chen C."/>
            <person name="Yanf M."/>
            <person name="Daum C."/>
            <person name="Ng V."/>
            <person name="Clum A."/>
            <person name="Steindorff A."/>
            <person name="Ohm R."/>
            <person name="Martin F."/>
            <person name="Silar P."/>
            <person name="Natvig D."/>
            <person name="Lalanne C."/>
            <person name="Gautier V."/>
            <person name="Ament-Velasquez S.L."/>
            <person name="Kruys A."/>
            <person name="Hutchinson M.I."/>
            <person name="Powell A.J."/>
            <person name="Barry K."/>
            <person name="Miller A.N."/>
            <person name="Grigoriev I.V."/>
            <person name="Debuchy R."/>
            <person name="Gladieux P."/>
            <person name="Thoren M.H."/>
            <person name="Johannesson H."/>
        </authorList>
    </citation>
    <scope>NUCLEOTIDE SEQUENCE</scope>
    <source>
        <strain evidence="2">CBS 118394</strain>
    </source>
</reference>
<comment type="caution">
    <text evidence="2">The sequence shown here is derived from an EMBL/GenBank/DDBJ whole genome shotgun (WGS) entry which is preliminary data.</text>
</comment>
<gene>
    <name evidence="2" type="ORF">B0H66DRAFT_185502</name>
</gene>
<protein>
    <recommendedName>
        <fullName evidence="1">Protein kinase domain-containing protein</fullName>
    </recommendedName>
</protein>
<dbReference type="EMBL" id="JAUEDM010000003">
    <property type="protein sequence ID" value="KAK3321976.1"/>
    <property type="molecule type" value="Genomic_DNA"/>
</dbReference>
<accession>A0AAE0M765</accession>
<evidence type="ECO:0000313" key="2">
    <source>
        <dbReference type="EMBL" id="KAK3321976.1"/>
    </source>
</evidence>
<dbReference type="AlphaFoldDB" id="A0AAE0M765"/>
<dbReference type="PANTHER" id="PTHR37542">
    <property type="entry name" value="HELO DOMAIN-CONTAINING PROTEIN-RELATED"/>
    <property type="match status" value="1"/>
</dbReference>
<dbReference type="Gene3D" id="1.10.510.10">
    <property type="entry name" value="Transferase(Phosphotransferase) domain 1"/>
    <property type="match status" value="1"/>
</dbReference>
<dbReference type="InterPro" id="IPR011009">
    <property type="entry name" value="Kinase-like_dom_sf"/>
</dbReference>
<organism evidence="2 3">
    <name type="scientific">Apodospora peruviana</name>
    <dbReference type="NCBI Taxonomy" id="516989"/>
    <lineage>
        <taxon>Eukaryota</taxon>
        <taxon>Fungi</taxon>
        <taxon>Dikarya</taxon>
        <taxon>Ascomycota</taxon>
        <taxon>Pezizomycotina</taxon>
        <taxon>Sordariomycetes</taxon>
        <taxon>Sordariomycetidae</taxon>
        <taxon>Sordariales</taxon>
        <taxon>Lasiosphaeriaceae</taxon>
        <taxon>Apodospora</taxon>
    </lineage>
</organism>